<dbReference type="Proteomes" id="UP001318040">
    <property type="component" value="Chromosome 52"/>
</dbReference>
<feature type="compositionally biased region" description="Basic and acidic residues" evidence="1">
    <location>
        <begin position="364"/>
        <end position="376"/>
    </location>
</feature>
<dbReference type="Pfam" id="PF20884">
    <property type="entry name" value="MUM1-like_PWWP"/>
    <property type="match status" value="1"/>
</dbReference>
<name>A0AAJ7XCZ4_PETMA</name>
<accession>A0AAJ7XCZ4</accession>
<dbReference type="AlphaFoldDB" id="A0AAJ7XCZ4"/>
<dbReference type="CDD" id="cd06080">
    <property type="entry name" value="PWWP_MUM1-like"/>
    <property type="match status" value="1"/>
</dbReference>
<feature type="region of interest" description="Disordered" evidence="1">
    <location>
        <begin position="342"/>
        <end position="384"/>
    </location>
</feature>
<feature type="compositionally biased region" description="Basic residues" evidence="1">
    <location>
        <begin position="34"/>
        <end position="46"/>
    </location>
</feature>
<evidence type="ECO:0000259" key="2">
    <source>
        <dbReference type="Pfam" id="PF20884"/>
    </source>
</evidence>
<dbReference type="InterPro" id="IPR048795">
    <property type="entry name" value="PWP3A_3B_4_C"/>
</dbReference>
<feature type="compositionally biased region" description="Low complexity" evidence="1">
    <location>
        <begin position="95"/>
        <end position="118"/>
    </location>
</feature>
<evidence type="ECO:0000259" key="3">
    <source>
        <dbReference type="Pfam" id="PF20886"/>
    </source>
</evidence>
<feature type="compositionally biased region" description="Low complexity" evidence="1">
    <location>
        <begin position="138"/>
        <end position="157"/>
    </location>
</feature>
<reference evidence="5" key="1">
    <citation type="submission" date="2025-08" db="UniProtKB">
        <authorList>
            <consortium name="RefSeq"/>
        </authorList>
    </citation>
    <scope>IDENTIFICATION</scope>
    <source>
        <tissue evidence="5">Sperm</tissue>
    </source>
</reference>
<evidence type="ECO:0000313" key="4">
    <source>
        <dbReference type="Proteomes" id="UP001318040"/>
    </source>
</evidence>
<dbReference type="InterPro" id="IPR035504">
    <property type="entry name" value="MUM1-like_PWWP"/>
</dbReference>
<feature type="region of interest" description="Disordered" evidence="1">
    <location>
        <begin position="173"/>
        <end position="215"/>
    </location>
</feature>
<dbReference type="Gene3D" id="2.30.30.140">
    <property type="match status" value="1"/>
</dbReference>
<dbReference type="InterPro" id="IPR040263">
    <property type="entry name" value="PWP3A_3B_4"/>
</dbReference>
<proteinExistence type="predicted"/>
<protein>
    <submittedName>
        <fullName evidence="5">PWWP domain-containing DNA repair factor 3A-like</fullName>
    </submittedName>
</protein>
<dbReference type="PANTHER" id="PTHR31333">
    <property type="entry name" value="PWWP DOMAIN-CONTAINING DNA REPAIR FACTOR 3 FAMILY MEMBER"/>
    <property type="match status" value="1"/>
</dbReference>
<dbReference type="PANTHER" id="PTHR31333:SF6">
    <property type="entry name" value="MUM1 LIKE 1"/>
    <property type="match status" value="1"/>
</dbReference>
<feature type="domain" description="PWWP" evidence="3">
    <location>
        <begin position="390"/>
        <end position="542"/>
    </location>
</feature>
<keyword evidence="4" id="KW-1185">Reference proteome</keyword>
<dbReference type="RefSeq" id="XP_032829627.1">
    <property type="nucleotide sequence ID" value="XM_032973736.1"/>
</dbReference>
<dbReference type="KEGG" id="pmrn:116953486"/>
<dbReference type="Pfam" id="PF20886">
    <property type="entry name" value="PWP3A-B_C"/>
    <property type="match status" value="1"/>
</dbReference>
<feature type="region of interest" description="Disordered" evidence="1">
    <location>
        <begin position="1"/>
        <end position="161"/>
    </location>
</feature>
<gene>
    <name evidence="5" type="primary">LOC116953486</name>
</gene>
<feature type="domain" description="MUM1-like PWWP" evidence="2">
    <location>
        <begin position="227"/>
        <end position="304"/>
    </location>
</feature>
<sequence>MDAAGDAGRAGRRGVQRAARQPRRSPAGEQTAGRRSRSPSRCRPKSRKAEAVGAGSSKGGGGPKASAPVVATCAPPRGRRGTRRGETRPGRRSRGALAREVAAAGEAAAGGLRNAASAPTVAEGQRGRACLGLESSRRSPPSDASAAAGNAVPSAPSEVSVALQEEGWDALGGTVGAGSCTLPPSPALGEPRKEEDRSSSSSEEEEEKPLPSLYASPGFFQPKKDDLVWCKYQRCPYFPAVVKRVSKDKGRWRCVVLFFSLKMQSSAEKLNAIGVTVKHIKPFNCREKYDLIAEAKKSYPREMDLYLELITDYWSKTVSGSGMGKTFIEYCKSEQSAPVWHGISSSPAEPFRDVPEAETAAEDDERRPDGDGRRGAESPSAASVEKRLLPDRQKILRRRCNERLLHAIVRRGVAERHLRRLLRGAVPSPRLLEFRRRRRWPSEWHAALYLEDDAHVERLTLYLRELYERARAECAAEGRAAAAAFHEVDAFDLSQFILDVLLPEAITYALMATEDITWEQARIKFLNGPKCSRREIELFNKEFMKGKDN</sequence>
<evidence type="ECO:0000256" key="1">
    <source>
        <dbReference type="SAM" id="MobiDB-lite"/>
    </source>
</evidence>
<organism evidence="4 5">
    <name type="scientific">Petromyzon marinus</name>
    <name type="common">Sea lamprey</name>
    <dbReference type="NCBI Taxonomy" id="7757"/>
    <lineage>
        <taxon>Eukaryota</taxon>
        <taxon>Metazoa</taxon>
        <taxon>Chordata</taxon>
        <taxon>Craniata</taxon>
        <taxon>Vertebrata</taxon>
        <taxon>Cyclostomata</taxon>
        <taxon>Hyperoartia</taxon>
        <taxon>Petromyzontiformes</taxon>
        <taxon>Petromyzontidae</taxon>
        <taxon>Petromyzon</taxon>
    </lineage>
</organism>
<evidence type="ECO:0000313" key="5">
    <source>
        <dbReference type="RefSeq" id="XP_032829627.1"/>
    </source>
</evidence>
<dbReference type="GeneID" id="116953486"/>
<feature type="compositionally biased region" description="Basic residues" evidence="1">
    <location>
        <begin position="10"/>
        <end position="23"/>
    </location>
</feature>